<keyword evidence="1" id="KW-0812">Transmembrane</keyword>
<accession>A0A819WTP6</accession>
<evidence type="ECO:0000313" key="3">
    <source>
        <dbReference type="EMBL" id="CAF4130360.1"/>
    </source>
</evidence>
<keyword evidence="1" id="KW-1133">Transmembrane helix</keyword>
<protein>
    <submittedName>
        <fullName evidence="3">Uncharacterized protein</fullName>
    </submittedName>
</protein>
<keyword evidence="1" id="KW-0472">Membrane</keyword>
<gene>
    <name evidence="2" type="ORF">TIS948_LOCUS6868</name>
    <name evidence="3" type="ORF">UJA718_LOCUS2190</name>
</gene>
<evidence type="ECO:0000256" key="1">
    <source>
        <dbReference type="SAM" id="Phobius"/>
    </source>
</evidence>
<dbReference type="Proteomes" id="UP000663825">
    <property type="component" value="Unassembled WGS sequence"/>
</dbReference>
<dbReference type="SUPFAM" id="SSF53756">
    <property type="entry name" value="UDP-Glycosyltransferase/glycogen phosphorylase"/>
    <property type="match status" value="2"/>
</dbReference>
<dbReference type="EMBL" id="CAJOBP010000143">
    <property type="protein sequence ID" value="CAF4130360.1"/>
    <property type="molecule type" value="Genomic_DNA"/>
</dbReference>
<dbReference type="EMBL" id="CAJNXB010000803">
    <property type="protein sequence ID" value="CAF3099502.1"/>
    <property type="molecule type" value="Genomic_DNA"/>
</dbReference>
<organism evidence="3 4">
    <name type="scientific">Rotaria socialis</name>
    <dbReference type="NCBI Taxonomy" id="392032"/>
    <lineage>
        <taxon>Eukaryota</taxon>
        <taxon>Metazoa</taxon>
        <taxon>Spiralia</taxon>
        <taxon>Gnathifera</taxon>
        <taxon>Rotifera</taxon>
        <taxon>Eurotatoria</taxon>
        <taxon>Bdelloidea</taxon>
        <taxon>Philodinida</taxon>
        <taxon>Philodinidae</taxon>
        <taxon>Rotaria</taxon>
    </lineage>
</organism>
<dbReference type="OrthoDB" id="5835829at2759"/>
<sequence length="312" mass="35750">MNAIIIIEMEFLFLSIIQKVIVCYGMDFLLVLGDIGNSFVILIFDQHRKSACSVYLSSAAIINIIYLSFNIPIMFQTYIFGEPTSSSLVFYKSILTILFVPEAAYGPTNQCIGIGAVLRNRDHRIVFATESSWKGELSDFGFEEYMVDYSEQSATNEVIDAGQFWSNYIRMIKSEVHVRSLESSVRETSFRQRPNDCALIYLSLRSLGGAEVELMQRLIDVLLHTPHRYIISKGPLHEQIKLAQRMDELGFGIRLSPYAFRDEELTDDINQILINKILREHMTEIGKRIHFHNGLQRAANIIETIVRQHSVQ</sequence>
<name>A0A819WTP6_9BILA</name>
<keyword evidence="4" id="KW-1185">Reference proteome</keyword>
<dbReference type="AlphaFoldDB" id="A0A819WTP6"/>
<feature type="transmembrane region" description="Helical" evidence="1">
    <location>
        <begin position="54"/>
        <end position="75"/>
    </location>
</feature>
<evidence type="ECO:0000313" key="2">
    <source>
        <dbReference type="EMBL" id="CAF3099502.1"/>
    </source>
</evidence>
<dbReference type="Proteomes" id="UP000663873">
    <property type="component" value="Unassembled WGS sequence"/>
</dbReference>
<dbReference type="Gene3D" id="3.40.50.2000">
    <property type="entry name" value="Glycogen Phosphorylase B"/>
    <property type="match status" value="2"/>
</dbReference>
<reference evidence="3" key="1">
    <citation type="submission" date="2021-02" db="EMBL/GenBank/DDBJ databases">
        <authorList>
            <person name="Nowell W R."/>
        </authorList>
    </citation>
    <scope>NUCLEOTIDE SEQUENCE</scope>
</reference>
<proteinExistence type="predicted"/>
<comment type="caution">
    <text evidence="3">The sequence shown here is derived from an EMBL/GenBank/DDBJ whole genome shotgun (WGS) entry which is preliminary data.</text>
</comment>
<evidence type="ECO:0000313" key="4">
    <source>
        <dbReference type="Proteomes" id="UP000663873"/>
    </source>
</evidence>
<feature type="transmembrane region" description="Helical" evidence="1">
    <location>
        <begin position="12"/>
        <end position="33"/>
    </location>
</feature>